<dbReference type="EMBL" id="LNZC01000004">
    <property type="protein sequence ID" value="KTD81578.1"/>
    <property type="molecule type" value="Genomic_DNA"/>
</dbReference>
<comment type="similarity">
    <text evidence="2">Belongs to the ZapA family. Type 1 subfamily.</text>
</comment>
<organism evidence="12 13">
    <name type="scientific">Legionella worsleiensis</name>
    <dbReference type="NCBI Taxonomy" id="45076"/>
    <lineage>
        <taxon>Bacteria</taxon>
        <taxon>Pseudomonadati</taxon>
        <taxon>Pseudomonadota</taxon>
        <taxon>Gammaproteobacteria</taxon>
        <taxon>Legionellales</taxon>
        <taxon>Legionellaceae</taxon>
        <taxon>Legionella</taxon>
    </lineage>
</organism>
<evidence type="ECO:0000256" key="11">
    <source>
        <dbReference type="ARBA" id="ARBA00033158"/>
    </source>
</evidence>
<accession>A0A0W1AJM5</accession>
<evidence type="ECO:0000256" key="3">
    <source>
        <dbReference type="ARBA" id="ARBA00015195"/>
    </source>
</evidence>
<dbReference type="GO" id="GO:0043093">
    <property type="term" value="P:FtsZ-dependent cytokinesis"/>
    <property type="evidence" value="ECO:0007669"/>
    <property type="project" value="TreeGrafter"/>
</dbReference>
<dbReference type="STRING" id="45076.Lwor_0616"/>
<dbReference type="Pfam" id="PF05164">
    <property type="entry name" value="ZapA"/>
    <property type="match status" value="1"/>
</dbReference>
<keyword evidence="13" id="KW-1185">Reference proteome</keyword>
<dbReference type="GO" id="GO:0030428">
    <property type="term" value="C:cell septum"/>
    <property type="evidence" value="ECO:0007669"/>
    <property type="project" value="TreeGrafter"/>
</dbReference>
<keyword evidence="5 12" id="KW-0132">Cell division</keyword>
<sequence length="106" mass="12170">MTHIKTCKVKILNKSYDIKCPEGEEANLLLAAEKIDEHMQRNKNKFRTLDNFHNLLLAALDIGHELILCKTEQEQQRQKVTQFITSLENKINKTVGGEADNLPHTD</sequence>
<evidence type="ECO:0000256" key="7">
    <source>
        <dbReference type="ARBA" id="ARBA00023210"/>
    </source>
</evidence>
<keyword evidence="6" id="KW-0175">Coiled coil</keyword>
<dbReference type="AlphaFoldDB" id="A0A0W1AJM5"/>
<evidence type="ECO:0000313" key="12">
    <source>
        <dbReference type="EMBL" id="KTD81578.1"/>
    </source>
</evidence>
<dbReference type="SUPFAM" id="SSF102829">
    <property type="entry name" value="Cell division protein ZapA-like"/>
    <property type="match status" value="1"/>
</dbReference>
<dbReference type="PATRIC" id="fig|45076.6.peg.677"/>
<dbReference type="Gene3D" id="3.30.160.880">
    <property type="entry name" value="Cell division protein ZapA protomer, N-terminal domain"/>
    <property type="match status" value="1"/>
</dbReference>
<dbReference type="GO" id="GO:0005829">
    <property type="term" value="C:cytosol"/>
    <property type="evidence" value="ECO:0007669"/>
    <property type="project" value="TreeGrafter"/>
</dbReference>
<evidence type="ECO:0000256" key="10">
    <source>
        <dbReference type="ARBA" id="ARBA00026068"/>
    </source>
</evidence>
<dbReference type="OrthoDB" id="5772359at2"/>
<dbReference type="InterPro" id="IPR036192">
    <property type="entry name" value="Cell_div_ZapA-like_sf"/>
</dbReference>
<dbReference type="InterPro" id="IPR042233">
    <property type="entry name" value="Cell_div_ZapA_N"/>
</dbReference>
<evidence type="ECO:0000256" key="8">
    <source>
        <dbReference type="ARBA" id="ARBA00023306"/>
    </source>
</evidence>
<comment type="subcellular location">
    <subcellularLocation>
        <location evidence="1">Cytoplasm</location>
    </subcellularLocation>
</comment>
<reference evidence="12 13" key="1">
    <citation type="submission" date="2015-11" db="EMBL/GenBank/DDBJ databases">
        <title>Genomic analysis of 38 Legionella species identifies large and diverse effector repertoires.</title>
        <authorList>
            <person name="Burstein D."/>
            <person name="Amaro F."/>
            <person name="Zusman T."/>
            <person name="Lifshitz Z."/>
            <person name="Cohen O."/>
            <person name="Gilbert J.A."/>
            <person name="Pupko T."/>
            <person name="Shuman H.A."/>
            <person name="Segal G."/>
        </authorList>
    </citation>
    <scope>NUCLEOTIDE SEQUENCE [LARGE SCALE GENOMIC DNA]</scope>
    <source>
        <strain evidence="12 13">ATCC 49508</strain>
    </source>
</reference>
<evidence type="ECO:0000313" key="13">
    <source>
        <dbReference type="Proteomes" id="UP000054662"/>
    </source>
</evidence>
<comment type="subunit">
    <text evidence="10">Homodimer. Interacts with FtsZ.</text>
</comment>
<comment type="caution">
    <text evidence="12">The sequence shown here is derived from an EMBL/GenBank/DDBJ whole genome shotgun (WGS) entry which is preliminary data.</text>
</comment>
<keyword evidence="4" id="KW-0963">Cytoplasm</keyword>
<dbReference type="GO" id="GO:0000917">
    <property type="term" value="P:division septum assembly"/>
    <property type="evidence" value="ECO:0007669"/>
    <property type="project" value="UniProtKB-KW"/>
</dbReference>
<evidence type="ECO:0000256" key="9">
    <source>
        <dbReference type="ARBA" id="ARBA00024910"/>
    </source>
</evidence>
<proteinExistence type="inferred from homology"/>
<dbReference type="GO" id="GO:0032153">
    <property type="term" value="C:cell division site"/>
    <property type="evidence" value="ECO:0007669"/>
    <property type="project" value="TreeGrafter"/>
</dbReference>
<evidence type="ECO:0000256" key="2">
    <source>
        <dbReference type="ARBA" id="ARBA00010074"/>
    </source>
</evidence>
<protein>
    <recommendedName>
        <fullName evidence="3">Cell division protein ZapA</fullName>
    </recommendedName>
    <alternativeName>
        <fullName evidence="11">Z ring-associated protein ZapA</fullName>
    </alternativeName>
</protein>
<dbReference type="RefSeq" id="WP_058492445.1">
    <property type="nucleotide sequence ID" value="NZ_CBCRUR010000006.1"/>
</dbReference>
<dbReference type="Gene3D" id="1.20.5.50">
    <property type="match status" value="1"/>
</dbReference>
<evidence type="ECO:0000256" key="1">
    <source>
        <dbReference type="ARBA" id="ARBA00004496"/>
    </source>
</evidence>
<evidence type="ECO:0000256" key="6">
    <source>
        <dbReference type="ARBA" id="ARBA00023054"/>
    </source>
</evidence>
<comment type="function">
    <text evidence="9">Activator of cell division through the inhibition of FtsZ GTPase activity, therefore promoting FtsZ assembly into bundles of protofilaments necessary for the formation of the division Z ring. It is recruited early at mid-cell but it is not essential for cell division.</text>
</comment>
<evidence type="ECO:0000256" key="5">
    <source>
        <dbReference type="ARBA" id="ARBA00022618"/>
    </source>
</evidence>
<dbReference type="PANTHER" id="PTHR34981">
    <property type="entry name" value="CELL DIVISION PROTEIN ZAPA"/>
    <property type="match status" value="1"/>
</dbReference>
<keyword evidence="7" id="KW-0717">Septation</keyword>
<evidence type="ECO:0000256" key="4">
    <source>
        <dbReference type="ARBA" id="ARBA00022490"/>
    </source>
</evidence>
<dbReference type="GO" id="GO:0000921">
    <property type="term" value="P:septin ring assembly"/>
    <property type="evidence" value="ECO:0007669"/>
    <property type="project" value="TreeGrafter"/>
</dbReference>
<name>A0A0W1AJM5_9GAMM</name>
<dbReference type="PANTHER" id="PTHR34981:SF1">
    <property type="entry name" value="CELL DIVISION PROTEIN ZAPA"/>
    <property type="match status" value="1"/>
</dbReference>
<dbReference type="Proteomes" id="UP000054662">
    <property type="component" value="Unassembled WGS sequence"/>
</dbReference>
<keyword evidence="8" id="KW-0131">Cell cycle</keyword>
<dbReference type="InterPro" id="IPR007838">
    <property type="entry name" value="Cell_div_ZapA-like"/>
</dbReference>
<gene>
    <name evidence="12" type="primary">zapA</name>
    <name evidence="12" type="ORF">Lwor_0616</name>
</gene>